<gene>
    <name evidence="1" type="ORF">ODY93_13280</name>
</gene>
<name>A0ABT6UDJ8_9GAMM</name>
<protein>
    <submittedName>
        <fullName evidence="1">Uncharacterized protein</fullName>
    </submittedName>
</protein>
<evidence type="ECO:0000313" key="1">
    <source>
        <dbReference type="EMBL" id="MDI5832545.1"/>
    </source>
</evidence>
<dbReference type="RefSeq" id="WP_282679510.1">
    <property type="nucleotide sequence ID" value="NZ_CP106875.1"/>
</dbReference>
<proteinExistence type="predicted"/>
<organism evidence="1 2">
    <name type="scientific">Shewanella xiamenensis</name>
    <dbReference type="NCBI Taxonomy" id="332186"/>
    <lineage>
        <taxon>Bacteria</taxon>
        <taxon>Pseudomonadati</taxon>
        <taxon>Pseudomonadota</taxon>
        <taxon>Gammaproteobacteria</taxon>
        <taxon>Alteromonadales</taxon>
        <taxon>Shewanellaceae</taxon>
        <taxon>Shewanella</taxon>
    </lineage>
</organism>
<evidence type="ECO:0000313" key="2">
    <source>
        <dbReference type="Proteomes" id="UP001159075"/>
    </source>
</evidence>
<reference evidence="1 2" key="1">
    <citation type="submission" date="2022-09" db="EMBL/GenBank/DDBJ databases">
        <title>The outer-membrane cytochrome OmcA is essential for infection of Shewanella oneidensis by a zebrafish-associated bacteriophage.</title>
        <authorList>
            <person name="Grenfell A.W."/>
            <person name="Intile P."/>
            <person name="Mcfarlane J."/>
            <person name="Leung D."/>
            <person name="Abdalla K."/>
            <person name="Wold M."/>
            <person name="Kees E."/>
            <person name="Gralnick J."/>
        </authorList>
    </citation>
    <scope>NUCLEOTIDE SEQUENCE [LARGE SCALE GENOMIC DNA]</scope>
    <source>
        <strain evidence="1 2">NF-5</strain>
    </source>
</reference>
<comment type="caution">
    <text evidence="1">The sequence shown here is derived from an EMBL/GenBank/DDBJ whole genome shotgun (WGS) entry which is preliminary data.</text>
</comment>
<dbReference type="Proteomes" id="UP001159075">
    <property type="component" value="Unassembled WGS sequence"/>
</dbReference>
<sequence length="128" mass="14452">MTPKQIFEVAEIAREYGINSALHLASFFVFASEEGKTLPEVVELYDFEDYRSASAALRKMMNGDLGRSDGLRLFNWVVSESHKLNNVTHRNRPIQLTERGAELKAKIDAVMLVVEPPLATKSHSRYNA</sequence>
<keyword evidence="2" id="KW-1185">Reference proteome</keyword>
<accession>A0ABT6UDJ8</accession>
<dbReference type="EMBL" id="JAOTLW010000013">
    <property type="protein sequence ID" value="MDI5832545.1"/>
    <property type="molecule type" value="Genomic_DNA"/>
</dbReference>